<keyword evidence="4 7" id="KW-0808">Transferase</keyword>
<organism evidence="10 11">
    <name type="scientific">Pelagicoccus mobilis</name>
    <dbReference type="NCBI Taxonomy" id="415221"/>
    <lineage>
        <taxon>Bacteria</taxon>
        <taxon>Pseudomonadati</taxon>
        <taxon>Verrucomicrobiota</taxon>
        <taxon>Opitutia</taxon>
        <taxon>Puniceicoccales</taxon>
        <taxon>Pelagicoccaceae</taxon>
        <taxon>Pelagicoccus</taxon>
    </lineage>
</organism>
<dbReference type="PROSITE" id="PS51689">
    <property type="entry name" value="SAM_RNA_A_N6_MT"/>
    <property type="match status" value="1"/>
</dbReference>
<dbReference type="GO" id="GO:0005829">
    <property type="term" value="C:cytosol"/>
    <property type="evidence" value="ECO:0007669"/>
    <property type="project" value="TreeGrafter"/>
</dbReference>
<comment type="catalytic activity">
    <reaction evidence="7">
        <text>adenosine(1518)/adenosine(1519) in 16S rRNA + 4 S-adenosyl-L-methionine = N(6)-dimethyladenosine(1518)/N(6)-dimethyladenosine(1519) in 16S rRNA + 4 S-adenosyl-L-homocysteine + 4 H(+)</text>
        <dbReference type="Rhea" id="RHEA:19609"/>
        <dbReference type="Rhea" id="RHEA-COMP:10232"/>
        <dbReference type="Rhea" id="RHEA-COMP:10233"/>
        <dbReference type="ChEBI" id="CHEBI:15378"/>
        <dbReference type="ChEBI" id="CHEBI:57856"/>
        <dbReference type="ChEBI" id="CHEBI:59789"/>
        <dbReference type="ChEBI" id="CHEBI:74411"/>
        <dbReference type="ChEBI" id="CHEBI:74493"/>
        <dbReference type="EC" id="2.1.1.182"/>
    </reaction>
</comment>
<sequence length="274" mass="30336">MPLSPSQTRELLEQLGHRPRKQLGQNFLIDGNIVRKSLELANVSSGDHVVEIGPGLGTLTRALLEKGAIVHAVEFDPKLGDHIESIAQDEANLHLVKGDALDHPLGDLPSDIGDYKIVANLPYAISTPWMAVVLERQLPSVMTLMLQKEAAQRYAAKSGTKQFGAISIFLHAAFDILPGHDVSGSCFYPKPDVGSTLLHLRRKSDPYRFSPESSQLIRDIFQQRRKQIASLLRKSKSDTAKVWLGKLESVGIEPNARPEQIETKLWIALDKEQS</sequence>
<evidence type="ECO:0000256" key="6">
    <source>
        <dbReference type="ARBA" id="ARBA00022884"/>
    </source>
</evidence>
<dbReference type="InterPro" id="IPR020598">
    <property type="entry name" value="rRNA_Ade_methylase_Trfase_N"/>
</dbReference>
<dbReference type="GO" id="GO:0052908">
    <property type="term" value="F:16S rRNA (adenine(1518)-N(6)/adenine(1519)-N(6))-dimethyltransferase activity"/>
    <property type="evidence" value="ECO:0007669"/>
    <property type="project" value="UniProtKB-EC"/>
</dbReference>
<protein>
    <recommendedName>
        <fullName evidence="7">Ribosomal RNA small subunit methyltransferase A</fullName>
        <ecNumber evidence="7">2.1.1.182</ecNumber>
    </recommendedName>
    <alternativeName>
        <fullName evidence="7">16S rRNA (adenine(1518)-N(6)/adenine(1519)-N(6))-dimethyltransferase</fullName>
    </alternativeName>
    <alternativeName>
        <fullName evidence="7">16S rRNA dimethyladenosine transferase</fullName>
    </alternativeName>
    <alternativeName>
        <fullName evidence="7">16S rRNA dimethylase</fullName>
    </alternativeName>
    <alternativeName>
        <fullName evidence="7">S-adenosylmethionine-6-N', N'-adenosyl(rRNA) dimethyltransferase</fullName>
    </alternativeName>
</protein>
<keyword evidence="2 7" id="KW-0698">rRNA processing</keyword>
<comment type="similarity">
    <text evidence="7">Belongs to the class I-like SAM-binding methyltransferase superfamily. rRNA adenine N(6)-methyltransferase family. RsmA subfamily.</text>
</comment>
<dbReference type="InterPro" id="IPR020596">
    <property type="entry name" value="rRNA_Ade_Mease_Trfase_CS"/>
</dbReference>
<proteinExistence type="inferred from homology"/>
<dbReference type="CDD" id="cd02440">
    <property type="entry name" value="AdoMet_MTases"/>
    <property type="match status" value="1"/>
</dbReference>
<dbReference type="EMBL" id="JAENIL010000026">
    <property type="protein sequence ID" value="MBK1878139.1"/>
    <property type="molecule type" value="Genomic_DNA"/>
</dbReference>
<feature type="binding site" evidence="7 8">
    <location>
        <position position="53"/>
    </location>
    <ligand>
        <name>S-adenosyl-L-methionine</name>
        <dbReference type="ChEBI" id="CHEBI:59789"/>
    </ligand>
</feature>
<accession>A0A934S2B5</accession>
<evidence type="ECO:0000313" key="10">
    <source>
        <dbReference type="EMBL" id="MBK1878139.1"/>
    </source>
</evidence>
<dbReference type="EC" id="2.1.1.182" evidence="7"/>
<keyword evidence="6 7" id="KW-0694">RNA-binding</keyword>
<evidence type="ECO:0000256" key="7">
    <source>
        <dbReference type="HAMAP-Rule" id="MF_00607"/>
    </source>
</evidence>
<keyword evidence="11" id="KW-1185">Reference proteome</keyword>
<feature type="binding site" evidence="7 8">
    <location>
        <position position="74"/>
    </location>
    <ligand>
        <name>S-adenosyl-L-methionine</name>
        <dbReference type="ChEBI" id="CHEBI:59789"/>
    </ligand>
</feature>
<dbReference type="InterPro" id="IPR023165">
    <property type="entry name" value="rRNA_Ade_diMease-like_C"/>
</dbReference>
<feature type="domain" description="Ribosomal RNA adenine methylase transferase N-terminal" evidence="9">
    <location>
        <begin position="33"/>
        <end position="204"/>
    </location>
</feature>
<dbReference type="PANTHER" id="PTHR11727">
    <property type="entry name" value="DIMETHYLADENOSINE TRANSFERASE"/>
    <property type="match status" value="1"/>
</dbReference>
<evidence type="ECO:0000256" key="2">
    <source>
        <dbReference type="ARBA" id="ARBA00022552"/>
    </source>
</evidence>
<comment type="caution">
    <text evidence="10">The sequence shown here is derived from an EMBL/GenBank/DDBJ whole genome shotgun (WGS) entry which is preliminary data.</text>
</comment>
<evidence type="ECO:0000313" key="11">
    <source>
        <dbReference type="Proteomes" id="UP000617628"/>
    </source>
</evidence>
<dbReference type="PROSITE" id="PS01131">
    <property type="entry name" value="RRNA_A_DIMETH"/>
    <property type="match status" value="1"/>
</dbReference>
<dbReference type="PANTHER" id="PTHR11727:SF7">
    <property type="entry name" value="DIMETHYLADENOSINE TRANSFERASE-RELATED"/>
    <property type="match status" value="1"/>
</dbReference>
<feature type="binding site" evidence="7 8">
    <location>
        <position position="99"/>
    </location>
    <ligand>
        <name>S-adenosyl-L-methionine</name>
        <dbReference type="ChEBI" id="CHEBI:59789"/>
    </ligand>
</feature>
<dbReference type="InterPro" id="IPR001737">
    <property type="entry name" value="KsgA/Erm"/>
</dbReference>
<dbReference type="RefSeq" id="WP_200356352.1">
    <property type="nucleotide sequence ID" value="NZ_JAENIL010000026.1"/>
</dbReference>
<evidence type="ECO:0000256" key="8">
    <source>
        <dbReference type="PROSITE-ProRule" id="PRU01026"/>
    </source>
</evidence>
<gene>
    <name evidence="7 10" type="primary">rsmA</name>
    <name evidence="7" type="synonym">ksgA</name>
    <name evidence="10" type="ORF">JIN87_14765</name>
</gene>
<keyword evidence="5 7" id="KW-0949">S-adenosyl-L-methionine</keyword>
<feature type="binding site" evidence="7 8">
    <location>
        <position position="120"/>
    </location>
    <ligand>
        <name>S-adenosyl-L-methionine</name>
        <dbReference type="ChEBI" id="CHEBI:59789"/>
    </ligand>
</feature>
<dbReference type="HAMAP" id="MF_00607">
    <property type="entry name" value="16SrRNA_methyltr_A"/>
    <property type="match status" value="1"/>
</dbReference>
<dbReference type="Proteomes" id="UP000617628">
    <property type="component" value="Unassembled WGS sequence"/>
</dbReference>
<dbReference type="AlphaFoldDB" id="A0A934S2B5"/>
<evidence type="ECO:0000259" key="9">
    <source>
        <dbReference type="SMART" id="SM00650"/>
    </source>
</evidence>
<name>A0A934S2B5_9BACT</name>
<evidence type="ECO:0000256" key="4">
    <source>
        <dbReference type="ARBA" id="ARBA00022679"/>
    </source>
</evidence>
<dbReference type="Gene3D" id="3.40.50.150">
    <property type="entry name" value="Vaccinia Virus protein VP39"/>
    <property type="match status" value="1"/>
</dbReference>
<dbReference type="NCBIfam" id="TIGR00755">
    <property type="entry name" value="ksgA"/>
    <property type="match status" value="1"/>
</dbReference>
<dbReference type="InterPro" id="IPR029063">
    <property type="entry name" value="SAM-dependent_MTases_sf"/>
</dbReference>
<evidence type="ECO:0000256" key="5">
    <source>
        <dbReference type="ARBA" id="ARBA00022691"/>
    </source>
</evidence>
<evidence type="ECO:0000256" key="1">
    <source>
        <dbReference type="ARBA" id="ARBA00022490"/>
    </source>
</evidence>
<reference evidence="10" key="1">
    <citation type="submission" date="2021-01" db="EMBL/GenBank/DDBJ databases">
        <title>Modified the classification status of verrucomicrobia.</title>
        <authorList>
            <person name="Feng X."/>
        </authorList>
    </citation>
    <scope>NUCLEOTIDE SEQUENCE</scope>
    <source>
        <strain evidence="10">KCTC 13126</strain>
    </source>
</reference>
<dbReference type="Gene3D" id="1.10.8.100">
    <property type="entry name" value="Ribosomal RNA adenine dimethylase-like, domain 2"/>
    <property type="match status" value="1"/>
</dbReference>
<keyword evidence="1 7" id="KW-0963">Cytoplasm</keyword>
<dbReference type="Pfam" id="PF00398">
    <property type="entry name" value="RrnaAD"/>
    <property type="match status" value="1"/>
</dbReference>
<dbReference type="InterPro" id="IPR011530">
    <property type="entry name" value="rRNA_adenine_dimethylase"/>
</dbReference>
<feature type="binding site" evidence="7 8">
    <location>
        <position position="26"/>
    </location>
    <ligand>
        <name>S-adenosyl-L-methionine</name>
        <dbReference type="ChEBI" id="CHEBI:59789"/>
    </ligand>
</feature>
<dbReference type="SUPFAM" id="SSF53335">
    <property type="entry name" value="S-adenosyl-L-methionine-dependent methyltransferases"/>
    <property type="match status" value="1"/>
</dbReference>
<keyword evidence="3 7" id="KW-0489">Methyltransferase</keyword>
<comment type="subcellular location">
    <subcellularLocation>
        <location evidence="7">Cytoplasm</location>
    </subcellularLocation>
</comment>
<dbReference type="SMART" id="SM00650">
    <property type="entry name" value="rADc"/>
    <property type="match status" value="1"/>
</dbReference>
<dbReference type="GO" id="GO:0003723">
    <property type="term" value="F:RNA binding"/>
    <property type="evidence" value="ECO:0007669"/>
    <property type="project" value="UniProtKB-UniRule"/>
</dbReference>
<evidence type="ECO:0000256" key="3">
    <source>
        <dbReference type="ARBA" id="ARBA00022603"/>
    </source>
</evidence>
<comment type="function">
    <text evidence="7">Specifically dimethylates two adjacent adenosines (A1518 and A1519) in the loop of a conserved hairpin near the 3'-end of 16S rRNA in the 30S particle. May play a critical role in biogenesis of 30S subunits.</text>
</comment>
<feature type="binding site" evidence="7 8">
    <location>
        <position position="28"/>
    </location>
    <ligand>
        <name>S-adenosyl-L-methionine</name>
        <dbReference type="ChEBI" id="CHEBI:59789"/>
    </ligand>
</feature>